<feature type="compositionally biased region" description="Polar residues" evidence="1">
    <location>
        <begin position="1"/>
        <end position="23"/>
    </location>
</feature>
<sequence>MTTMSSTARESTAIVGQSLSNGRPSERPRTRVCESGRWSSWCESRRRGARPMTPDEPDPQDVPEFDRALDVDDLVPDLEYGDQRYHPERGAVDGKQILVDELHETLLETALLQSYSSDVFQRAAHAHYTCGVTSEEPTSSDNFRRVVLNTVRVSALGLPRLRCPV</sequence>
<dbReference type="HOGENOM" id="CLU_1607117_0_0_2"/>
<feature type="region of interest" description="Disordered" evidence="1">
    <location>
        <begin position="1"/>
        <end position="64"/>
    </location>
</feature>
<evidence type="ECO:0000313" key="2">
    <source>
        <dbReference type="EMBL" id="ADB63608.1"/>
    </source>
</evidence>
<dbReference type="Proteomes" id="UP000001903">
    <property type="component" value="Plasmid pHTUR03"/>
</dbReference>
<feature type="compositionally biased region" description="Basic and acidic residues" evidence="1">
    <location>
        <begin position="24"/>
        <end position="34"/>
    </location>
</feature>
<evidence type="ECO:0000256" key="1">
    <source>
        <dbReference type="SAM" id="MobiDB-lite"/>
    </source>
</evidence>
<keyword evidence="3" id="KW-1185">Reference proteome</keyword>
<keyword evidence="2" id="KW-0614">Plasmid</keyword>
<accession>D2S2L1</accession>
<geneLocation type="plasmid" evidence="2 3">
    <name>pHTUR03</name>
</geneLocation>
<dbReference type="EMBL" id="CP001863">
    <property type="protein sequence ID" value="ADB63608.1"/>
    <property type="molecule type" value="Genomic_DNA"/>
</dbReference>
<proteinExistence type="predicted"/>
<name>D2S2L1_HALTV</name>
<evidence type="ECO:0000313" key="3">
    <source>
        <dbReference type="Proteomes" id="UP000001903"/>
    </source>
</evidence>
<organism evidence="2 3">
    <name type="scientific">Haloterrigena turkmenica (strain ATCC 51198 / DSM 5511 / JCM 9101 / NCIMB 13204 / VKM B-1734 / 4k)</name>
    <name type="common">Halococcus turkmenicus</name>
    <dbReference type="NCBI Taxonomy" id="543526"/>
    <lineage>
        <taxon>Archaea</taxon>
        <taxon>Methanobacteriati</taxon>
        <taxon>Methanobacteriota</taxon>
        <taxon>Stenosarchaea group</taxon>
        <taxon>Halobacteria</taxon>
        <taxon>Halobacteriales</taxon>
        <taxon>Natrialbaceae</taxon>
        <taxon>Haloterrigena</taxon>
    </lineage>
</organism>
<dbReference type="AlphaFoldDB" id="D2S2L1"/>
<protein>
    <submittedName>
        <fullName evidence="2">Uncharacterized protein</fullName>
    </submittedName>
</protein>
<gene>
    <name evidence="2" type="ordered locus">Htur_4850</name>
</gene>
<reference evidence="2 3" key="1">
    <citation type="journal article" date="2010" name="Stand. Genomic Sci.">
        <title>Complete genome sequence of Haloterrigena turkmenica type strain (4k).</title>
        <authorList>
            <person name="Saunders E."/>
            <person name="Tindall B.J."/>
            <person name="Fahnrich R."/>
            <person name="Lapidus A."/>
            <person name="Copeland A."/>
            <person name="Del Rio T.G."/>
            <person name="Lucas S."/>
            <person name="Chen F."/>
            <person name="Tice H."/>
            <person name="Cheng J.F."/>
            <person name="Han C."/>
            <person name="Detter J.C."/>
            <person name="Bruce D."/>
            <person name="Goodwin L."/>
            <person name="Chain P."/>
            <person name="Pitluck S."/>
            <person name="Pati A."/>
            <person name="Ivanova N."/>
            <person name="Mavromatis K."/>
            <person name="Chen A."/>
            <person name="Palaniappan K."/>
            <person name="Land M."/>
            <person name="Hauser L."/>
            <person name="Chang Y.J."/>
            <person name="Jeffries C.D."/>
            <person name="Brettin T."/>
            <person name="Rohde M."/>
            <person name="Goker M."/>
            <person name="Bristow J."/>
            <person name="Eisen J.A."/>
            <person name="Markowitz V."/>
            <person name="Hugenholtz P."/>
            <person name="Klenk H.P."/>
            <person name="Kyrpides N.C."/>
        </authorList>
    </citation>
    <scope>NUCLEOTIDE SEQUENCE [LARGE SCALE GENOMIC DNA]</scope>
    <source>
        <strain evidence="3">ATCC 51198 / DSM 5511 / JCM 9101 / NCIMB 13204 / VKM B-1734 / 4k</strain>
    </source>
</reference>
<dbReference type="KEGG" id="htu:Htur_4850"/>